<feature type="domain" description="Tripartite ATP-independent periplasmic transporters DctQ component" evidence="10">
    <location>
        <begin position="30"/>
        <end position="166"/>
    </location>
</feature>
<dbReference type="STRING" id="582515.KR51_00030240"/>
<organism evidence="11 12">
    <name type="scientific">Rubidibacter lacunae KORDI 51-2</name>
    <dbReference type="NCBI Taxonomy" id="582515"/>
    <lineage>
        <taxon>Bacteria</taxon>
        <taxon>Bacillati</taxon>
        <taxon>Cyanobacteriota</taxon>
        <taxon>Cyanophyceae</taxon>
        <taxon>Oscillatoriophycideae</taxon>
        <taxon>Chroococcales</taxon>
        <taxon>Aphanothecaceae</taxon>
        <taxon>Rubidibacter</taxon>
    </lineage>
</organism>
<keyword evidence="5 9" id="KW-0812">Transmembrane</keyword>
<keyword evidence="2" id="KW-0813">Transport</keyword>
<name>U5D756_9CHRO</name>
<keyword evidence="7 9" id="KW-0472">Membrane</keyword>
<proteinExistence type="inferred from homology"/>
<comment type="similarity">
    <text evidence="8">Belongs to the TRAP transporter small permease family.</text>
</comment>
<gene>
    <name evidence="11" type="ORF">KR51_00030240</name>
</gene>
<evidence type="ECO:0000256" key="3">
    <source>
        <dbReference type="ARBA" id="ARBA00022475"/>
    </source>
</evidence>
<evidence type="ECO:0000256" key="5">
    <source>
        <dbReference type="ARBA" id="ARBA00022692"/>
    </source>
</evidence>
<keyword evidence="3" id="KW-1003">Cell membrane</keyword>
<keyword evidence="12" id="KW-1185">Reference proteome</keyword>
<evidence type="ECO:0000313" key="11">
    <source>
        <dbReference type="EMBL" id="ERN40478.1"/>
    </source>
</evidence>
<dbReference type="Proteomes" id="UP000016960">
    <property type="component" value="Unassembled WGS sequence"/>
</dbReference>
<evidence type="ECO:0000259" key="10">
    <source>
        <dbReference type="Pfam" id="PF04290"/>
    </source>
</evidence>
<feature type="transmembrane region" description="Helical" evidence="9">
    <location>
        <begin position="59"/>
        <end position="76"/>
    </location>
</feature>
<protein>
    <submittedName>
        <fullName evidence="11">TRAP-type mannitol/chloroaromatic compound transport system, small permease component</fullName>
    </submittedName>
</protein>
<comment type="subcellular location">
    <subcellularLocation>
        <location evidence="1">Cell inner membrane</location>
        <topology evidence="1">Multi-pass membrane protein</topology>
    </subcellularLocation>
</comment>
<dbReference type="AlphaFoldDB" id="U5D756"/>
<keyword evidence="6 9" id="KW-1133">Transmembrane helix</keyword>
<dbReference type="PANTHER" id="PTHR35011:SF4">
    <property type="entry name" value="SLL1102 PROTEIN"/>
    <property type="match status" value="1"/>
</dbReference>
<evidence type="ECO:0000256" key="6">
    <source>
        <dbReference type="ARBA" id="ARBA00022989"/>
    </source>
</evidence>
<accession>U5D756</accession>
<dbReference type="InterPro" id="IPR007387">
    <property type="entry name" value="TRAP_DctQ"/>
</dbReference>
<evidence type="ECO:0000256" key="4">
    <source>
        <dbReference type="ARBA" id="ARBA00022519"/>
    </source>
</evidence>
<evidence type="ECO:0000256" key="1">
    <source>
        <dbReference type="ARBA" id="ARBA00004429"/>
    </source>
</evidence>
<feature type="transmembrane region" description="Helical" evidence="9">
    <location>
        <begin position="142"/>
        <end position="160"/>
    </location>
</feature>
<sequence length="185" mass="20661">MMQILLRLSRWIDRTSVWVGRFTFGLMLVMVALGAYNAIARYLGNFNNINLSSNLYIEAQWYLFSSIFLLGASYVLQRGAHVRVDVFYSHLSAKGKAWVDLLGACLLLLPVCVVMFWFSLPYVLNSWKVLEASSDPNGLPRYPLKTAILVGLALLALQGISEIIKQAAILLDAVSDDASDREART</sequence>
<dbReference type="PATRIC" id="fig|582515.4.peg.3399"/>
<feature type="transmembrane region" description="Helical" evidence="9">
    <location>
        <begin position="21"/>
        <end position="39"/>
    </location>
</feature>
<evidence type="ECO:0000256" key="7">
    <source>
        <dbReference type="ARBA" id="ARBA00023136"/>
    </source>
</evidence>
<reference evidence="11 12" key="1">
    <citation type="submission" date="2013-05" db="EMBL/GenBank/DDBJ databases">
        <title>Draft genome sequence of Rubidibacter lacunae KORDI 51-2.</title>
        <authorList>
            <person name="Choi D.H."/>
            <person name="Noh J.H."/>
            <person name="Kwon K.-K."/>
            <person name="Lee J.-H."/>
            <person name="Ryu J.-Y."/>
        </authorList>
    </citation>
    <scope>NUCLEOTIDE SEQUENCE [LARGE SCALE GENOMIC DNA]</scope>
    <source>
        <strain evidence="11 12">KORDI 51-2</strain>
    </source>
</reference>
<evidence type="ECO:0000313" key="12">
    <source>
        <dbReference type="Proteomes" id="UP000016960"/>
    </source>
</evidence>
<dbReference type="PANTHER" id="PTHR35011">
    <property type="entry name" value="2,3-DIKETO-L-GULONATE TRAP TRANSPORTER SMALL PERMEASE PROTEIN YIAM"/>
    <property type="match status" value="1"/>
</dbReference>
<dbReference type="eggNOG" id="COG4665">
    <property type="taxonomic scope" value="Bacteria"/>
</dbReference>
<evidence type="ECO:0000256" key="8">
    <source>
        <dbReference type="ARBA" id="ARBA00038436"/>
    </source>
</evidence>
<dbReference type="Pfam" id="PF04290">
    <property type="entry name" value="DctQ"/>
    <property type="match status" value="1"/>
</dbReference>
<dbReference type="InParanoid" id="U5D756"/>
<feature type="transmembrane region" description="Helical" evidence="9">
    <location>
        <begin position="97"/>
        <end position="122"/>
    </location>
</feature>
<comment type="caution">
    <text evidence="11">The sequence shown here is derived from an EMBL/GenBank/DDBJ whole genome shotgun (WGS) entry which is preliminary data.</text>
</comment>
<evidence type="ECO:0000256" key="9">
    <source>
        <dbReference type="SAM" id="Phobius"/>
    </source>
</evidence>
<evidence type="ECO:0000256" key="2">
    <source>
        <dbReference type="ARBA" id="ARBA00022448"/>
    </source>
</evidence>
<keyword evidence="4" id="KW-0997">Cell inner membrane</keyword>
<dbReference type="InterPro" id="IPR055348">
    <property type="entry name" value="DctQ"/>
</dbReference>
<dbReference type="GO" id="GO:0005886">
    <property type="term" value="C:plasma membrane"/>
    <property type="evidence" value="ECO:0007669"/>
    <property type="project" value="UniProtKB-SubCell"/>
</dbReference>
<dbReference type="EMBL" id="ASSJ01000076">
    <property type="protein sequence ID" value="ERN40478.1"/>
    <property type="molecule type" value="Genomic_DNA"/>
</dbReference>